<evidence type="ECO:0000259" key="7">
    <source>
        <dbReference type="Pfam" id="PF20803"/>
    </source>
</evidence>
<keyword evidence="2" id="KW-0479">Metal-binding</keyword>
<evidence type="ECO:0000256" key="4">
    <source>
        <dbReference type="ARBA" id="ARBA00022801"/>
    </source>
</evidence>
<evidence type="ECO:0000256" key="3">
    <source>
        <dbReference type="ARBA" id="ARBA00022759"/>
    </source>
</evidence>
<dbReference type="GO" id="GO:0004521">
    <property type="term" value="F:RNA endonuclease activity"/>
    <property type="evidence" value="ECO:0007669"/>
    <property type="project" value="InterPro"/>
</dbReference>
<keyword evidence="5" id="KW-0460">Magnesium</keyword>
<keyword evidence="4" id="KW-0378">Hydrolase</keyword>
<organism evidence="8 9">
    <name type="scientific">Candidatus Gottesmanbacteria bacterium RIFCSPLOWO2_01_FULL_46_9</name>
    <dbReference type="NCBI Taxonomy" id="1798394"/>
    <lineage>
        <taxon>Bacteria</taxon>
        <taxon>Candidatus Gottesmaniibacteriota</taxon>
    </lineage>
</organism>
<dbReference type="NCBIfam" id="TIGR01573">
    <property type="entry name" value="cas2"/>
    <property type="match status" value="1"/>
</dbReference>
<dbReference type="InterPro" id="IPR021127">
    <property type="entry name" value="CRISPR_associated_Cas2"/>
</dbReference>
<protein>
    <submittedName>
        <fullName evidence="8">CRISPR-associated endonuclease Cas2</fullName>
    </submittedName>
</protein>
<accession>A0A1F6B319</accession>
<proteinExistence type="predicted"/>
<dbReference type="GO" id="GO:0043571">
    <property type="term" value="P:maintenance of CRISPR repeat elements"/>
    <property type="evidence" value="ECO:0007669"/>
    <property type="project" value="InterPro"/>
</dbReference>
<dbReference type="Gene3D" id="3.30.70.2650">
    <property type="match status" value="1"/>
</dbReference>
<keyword evidence="3 8" id="KW-0255">Endonuclease</keyword>
<dbReference type="EMBL" id="MFJX01000025">
    <property type="protein sequence ID" value="OGG31142.1"/>
    <property type="molecule type" value="Genomic_DNA"/>
</dbReference>
<dbReference type="InterPro" id="IPR048846">
    <property type="entry name" value="PaaX-like_central"/>
</dbReference>
<evidence type="ECO:0000256" key="5">
    <source>
        <dbReference type="ARBA" id="ARBA00022842"/>
    </source>
</evidence>
<dbReference type="Proteomes" id="UP000176450">
    <property type="component" value="Unassembled WGS sequence"/>
</dbReference>
<evidence type="ECO:0000256" key="6">
    <source>
        <dbReference type="ARBA" id="ARBA00023118"/>
    </source>
</evidence>
<evidence type="ECO:0000313" key="9">
    <source>
        <dbReference type="Proteomes" id="UP000176450"/>
    </source>
</evidence>
<gene>
    <name evidence="8" type="ORF">A3A63_00040</name>
</gene>
<name>A0A1F6B319_9BACT</name>
<feature type="domain" description="Transcriptional repressor PaaX-like central Cas2-like" evidence="7">
    <location>
        <begin position="139"/>
        <end position="210"/>
    </location>
</feature>
<reference evidence="8 9" key="1">
    <citation type="journal article" date="2016" name="Nat. Commun.">
        <title>Thousands of microbial genomes shed light on interconnected biogeochemical processes in an aquifer system.</title>
        <authorList>
            <person name="Anantharaman K."/>
            <person name="Brown C.T."/>
            <person name="Hug L.A."/>
            <person name="Sharon I."/>
            <person name="Castelle C.J."/>
            <person name="Probst A.J."/>
            <person name="Thomas B.C."/>
            <person name="Singh A."/>
            <person name="Wilkins M.J."/>
            <person name="Karaoz U."/>
            <person name="Brodie E.L."/>
            <person name="Williams K.H."/>
            <person name="Hubbard S.S."/>
            <person name="Banfield J.F."/>
        </authorList>
    </citation>
    <scope>NUCLEOTIDE SEQUENCE [LARGE SCALE GENOMIC DNA]</scope>
</reference>
<sequence>MTKIISNRIKIQKLKRINVFSHVDWDKASKLFQEERLTKSAKRNIHESANAFLCYLASVGTKGLTYVFNAHKPGVERIFLDNYPIIDWRMKQMVHRFRSQKYVTVKEREDGKVIITITNHGLTRALGYRLDDMHIKQPRVWDKKWRVVIFDIPEKHRRLRDIFRVRLRQLGLFALQESVYVYPYSCFDEIEFLRELFGVSFSVRYLLVEQIEEDLELRRRFHVS</sequence>
<evidence type="ECO:0000256" key="1">
    <source>
        <dbReference type="ARBA" id="ARBA00022722"/>
    </source>
</evidence>
<dbReference type="AlphaFoldDB" id="A0A1F6B319"/>
<keyword evidence="6" id="KW-0051">Antiviral defense</keyword>
<dbReference type="Pfam" id="PF20803">
    <property type="entry name" value="PaaX_M"/>
    <property type="match status" value="1"/>
</dbReference>
<comment type="caution">
    <text evidence="8">The sequence shown here is derived from an EMBL/GenBank/DDBJ whole genome shotgun (WGS) entry which is preliminary data.</text>
</comment>
<evidence type="ECO:0000256" key="2">
    <source>
        <dbReference type="ARBA" id="ARBA00022723"/>
    </source>
</evidence>
<keyword evidence="1" id="KW-0540">Nuclease</keyword>
<evidence type="ECO:0000313" key="8">
    <source>
        <dbReference type="EMBL" id="OGG31142.1"/>
    </source>
</evidence>